<feature type="transmembrane region" description="Helical" evidence="14">
    <location>
        <begin position="215"/>
        <end position="234"/>
    </location>
</feature>
<dbReference type="AlphaFoldDB" id="A0A7R9GZ07"/>
<dbReference type="GO" id="GO:0036444">
    <property type="term" value="P:calcium import into the mitochondrion"/>
    <property type="evidence" value="ECO:0007669"/>
    <property type="project" value="UniProtKB-UniRule"/>
</dbReference>
<comment type="subcellular location">
    <subcellularLocation>
        <location evidence="1 14">Mitochondrion inner membrane</location>
        <topology evidence="1 14">Single-pass membrane protein</topology>
    </subcellularLocation>
</comment>
<dbReference type="InterPro" id="IPR018782">
    <property type="entry name" value="MCU_reg"/>
</dbReference>
<evidence type="ECO:0000256" key="1">
    <source>
        <dbReference type="ARBA" id="ARBA00004434"/>
    </source>
</evidence>
<dbReference type="EMBL" id="OC318355">
    <property type="protein sequence ID" value="CAD7401639.1"/>
    <property type="molecule type" value="Genomic_DNA"/>
</dbReference>
<keyword evidence="6 14" id="KW-0812">Transmembrane</keyword>
<reference evidence="15" key="1">
    <citation type="submission" date="2020-11" db="EMBL/GenBank/DDBJ databases">
        <authorList>
            <person name="Tran Van P."/>
        </authorList>
    </citation>
    <scope>NUCLEOTIDE SEQUENCE</scope>
</reference>
<dbReference type="PANTHER" id="PTHR33904">
    <property type="entry name" value="ESSENTIAL MCU REGULATOR, MITOCHONDRIAL"/>
    <property type="match status" value="1"/>
</dbReference>
<dbReference type="PANTHER" id="PTHR33904:SF1">
    <property type="entry name" value="ESSENTIAL MCU REGULATOR, MITOCHONDRIAL"/>
    <property type="match status" value="1"/>
</dbReference>
<accession>A0A7R9GZ07</accession>
<comment type="function">
    <text evidence="14">Essential regulatory subunit of the mitochondrial calcium uniporter complex (uniplex), a complex that mediates calcium uptake into mitochondria.</text>
</comment>
<evidence type="ECO:0000256" key="14">
    <source>
        <dbReference type="RuleBase" id="RU369077"/>
    </source>
</evidence>
<dbReference type="GO" id="GO:1990246">
    <property type="term" value="C:uniplex complex"/>
    <property type="evidence" value="ECO:0007669"/>
    <property type="project" value="UniProtKB-UniRule"/>
</dbReference>
<keyword evidence="10 14" id="KW-1133">Transmembrane helix</keyword>
<sequence length="258" mass="28721">MGLEQGQLSLEKPPPVHLTEIQTSISPSSAVELNTTSALANYATEAVRLYGRYGTYVESLQRLPLLYGLHLSRQRLGGDVRSVRVLAQHVAELHHSRRVCDGVPRKVALRISYTLLMTSDRMKPRSGELDGDDQFSKEAPITSLSSGSIEKVVERLSEQPILSKDSCTRMATTRFKMVFRNLLTPSMKPMKYEHFRAATTTSTGAVLPEPRKTPFGFIGLFFSVIPGLMIGAFISQRIANFLEENDLFVPSDDDDDDD</sequence>
<keyword evidence="9 14" id="KW-0809">Transit peptide</keyword>
<evidence type="ECO:0000256" key="6">
    <source>
        <dbReference type="ARBA" id="ARBA00022692"/>
    </source>
</evidence>
<keyword evidence="12 14" id="KW-0496">Mitochondrion</keyword>
<evidence type="ECO:0000256" key="3">
    <source>
        <dbReference type="ARBA" id="ARBA00022180"/>
    </source>
</evidence>
<evidence type="ECO:0000256" key="11">
    <source>
        <dbReference type="ARBA" id="ARBA00023065"/>
    </source>
</evidence>
<keyword evidence="11 14" id="KW-0406">Ion transport</keyword>
<comment type="similarity">
    <text evidence="2 14">Belongs to the SMDT1/EMRE family.</text>
</comment>
<evidence type="ECO:0000313" key="15">
    <source>
        <dbReference type="EMBL" id="CAD7401639.1"/>
    </source>
</evidence>
<evidence type="ECO:0000256" key="13">
    <source>
        <dbReference type="ARBA" id="ARBA00023136"/>
    </source>
</evidence>
<protein>
    <recommendedName>
        <fullName evidence="3 14">Essential MCU regulator, mitochondrial</fullName>
    </recommendedName>
    <alternativeName>
        <fullName evidence="14">Single-pass membrane protein with aspartate-rich tail 1, mitochondrial</fullName>
    </alternativeName>
</protein>
<name>A0A7R9GZ07_TIMCR</name>
<keyword evidence="8 14" id="KW-0106">Calcium</keyword>
<keyword evidence="7 14" id="KW-0999">Mitochondrion inner membrane</keyword>
<keyword evidence="4 14" id="KW-0813">Transport</keyword>
<evidence type="ECO:0000256" key="2">
    <source>
        <dbReference type="ARBA" id="ARBA00008958"/>
    </source>
</evidence>
<organism evidence="15">
    <name type="scientific">Timema cristinae</name>
    <name type="common">Walking stick</name>
    <dbReference type="NCBI Taxonomy" id="61476"/>
    <lineage>
        <taxon>Eukaryota</taxon>
        <taxon>Metazoa</taxon>
        <taxon>Ecdysozoa</taxon>
        <taxon>Arthropoda</taxon>
        <taxon>Hexapoda</taxon>
        <taxon>Insecta</taxon>
        <taxon>Pterygota</taxon>
        <taxon>Neoptera</taxon>
        <taxon>Polyneoptera</taxon>
        <taxon>Phasmatodea</taxon>
        <taxon>Timematodea</taxon>
        <taxon>Timematoidea</taxon>
        <taxon>Timematidae</taxon>
        <taxon>Timema</taxon>
    </lineage>
</organism>
<keyword evidence="13 14" id="KW-0472">Membrane</keyword>
<evidence type="ECO:0000256" key="12">
    <source>
        <dbReference type="ARBA" id="ARBA00023128"/>
    </source>
</evidence>
<evidence type="ECO:0000256" key="7">
    <source>
        <dbReference type="ARBA" id="ARBA00022792"/>
    </source>
</evidence>
<evidence type="ECO:0000256" key="5">
    <source>
        <dbReference type="ARBA" id="ARBA00022568"/>
    </source>
</evidence>
<dbReference type="GO" id="GO:0051560">
    <property type="term" value="P:mitochondrial calcium ion homeostasis"/>
    <property type="evidence" value="ECO:0007669"/>
    <property type="project" value="UniProtKB-UniRule"/>
</dbReference>
<comment type="subunit">
    <text evidence="14">Component of the uniplex complex. Interacts (via the transmembrane region) with MCU (via the first transmembrane region); the interaction is direct.</text>
</comment>
<proteinExistence type="inferred from homology"/>
<evidence type="ECO:0000256" key="10">
    <source>
        <dbReference type="ARBA" id="ARBA00022989"/>
    </source>
</evidence>
<evidence type="ECO:0000256" key="4">
    <source>
        <dbReference type="ARBA" id="ARBA00022448"/>
    </source>
</evidence>
<evidence type="ECO:0000256" key="8">
    <source>
        <dbReference type="ARBA" id="ARBA00022837"/>
    </source>
</evidence>
<keyword evidence="5 14" id="KW-0109">Calcium transport</keyword>
<gene>
    <name evidence="15" type="ORF">TCEB3V08_LOCUS6100</name>
</gene>
<dbReference type="Pfam" id="PF10161">
    <property type="entry name" value="DDDD"/>
    <property type="match status" value="1"/>
</dbReference>
<evidence type="ECO:0000256" key="9">
    <source>
        <dbReference type="ARBA" id="ARBA00022946"/>
    </source>
</evidence>